<feature type="compositionally biased region" description="Low complexity" evidence="9">
    <location>
        <begin position="680"/>
        <end position="695"/>
    </location>
</feature>
<feature type="compositionally biased region" description="Low complexity" evidence="9">
    <location>
        <begin position="725"/>
        <end position="743"/>
    </location>
</feature>
<feature type="domain" description="Glycosyl transferase family 51" evidence="12">
    <location>
        <begin position="78"/>
        <end position="251"/>
    </location>
</feature>
<gene>
    <name evidence="13" type="ORF">ACFPGP_06440</name>
</gene>
<reference evidence="14" key="1">
    <citation type="journal article" date="2019" name="Int. J. Syst. Evol. Microbiol.">
        <title>The Global Catalogue of Microorganisms (GCM) 10K type strain sequencing project: providing services to taxonomists for standard genome sequencing and annotation.</title>
        <authorList>
            <consortium name="The Broad Institute Genomics Platform"/>
            <consortium name="The Broad Institute Genome Sequencing Center for Infectious Disease"/>
            <person name="Wu L."/>
            <person name="Ma J."/>
        </authorList>
    </citation>
    <scope>NUCLEOTIDE SEQUENCE [LARGE SCALE GENOMIC DNA]</scope>
    <source>
        <strain evidence="14">DFY41</strain>
    </source>
</reference>
<name>A0ABW0BGF9_9ACTN</name>
<sequence length="751" mass="80828">MKRTPAAPSKSSGKGGVPRSRGQKIWRVGRWFLAAGLVLALVGVGAFVYLYQTTDLPDPNADFETQTSFIYYSDGKTEVGKFATQNREIITLDEMPQTLQDAVVAAENQTFWTDKGIDPKGILRAAFSNAQGNSTQGASTITQQYVKILYLTQEQTLTRKLKEAILSLKLQNQVSKKEILEGYLNTIYFGHGAYGVQAAAQAYFDKDAKDLDLRESAFLATVLNNPTGYDPDVRANREAILERYHYVLDSMVKTGAITADEAETAKKRLPKFPQIEQESTYGGQRGHMLRLVKDELHQLGFTDEQIDGGGLRVTTTFTQKAMKAAEEGVMEARPDGFSDKQLHIAAASVEPGTGALRGFYGGQDFLDSQINWAEAGGMVGSTVKPFTVATALEQGYSLKDTFQGDSPYEFPDGSTVNNEGFGPDGLGNDYGAAVSMTTALEESINTAFVDMSSSMTNGPEKILHTMNEMGVPPTERDRDYPGIPMTSRDLEADSRITLGKARISPINMANAYATVAAGGQRSDVHVIERVVDPSGETLYDFKQPAREGIDEDVAADTSYAMQQVVQNGTGQAALALGRPAAGKTGTATNDKDAVSSAWFVGYTPQLSTAVMYVRGDGDDKLDGWLPSYFGADYPADTWTAIMQRDMAGLPVEDFPPPANLDGNAPEDGHAPSTPPPPPTTSTTEPSSTPTSETTSKAPGPPSSTFTPPGQSSPTATDSCTLLSCPTSSDTSTQGPPSTPPGQQAYREERYW</sequence>
<dbReference type="InterPro" id="IPR001264">
    <property type="entry name" value="Glyco_trans_51"/>
</dbReference>
<keyword evidence="10" id="KW-0472">Membrane</keyword>
<dbReference type="Gene3D" id="3.40.710.10">
    <property type="entry name" value="DD-peptidase/beta-lactamase superfamily"/>
    <property type="match status" value="1"/>
</dbReference>
<dbReference type="Pfam" id="PF00912">
    <property type="entry name" value="Transgly"/>
    <property type="match status" value="1"/>
</dbReference>
<keyword evidence="5" id="KW-0378">Hydrolase</keyword>
<evidence type="ECO:0000259" key="12">
    <source>
        <dbReference type="Pfam" id="PF00912"/>
    </source>
</evidence>
<feature type="transmembrane region" description="Helical" evidence="10">
    <location>
        <begin position="31"/>
        <end position="51"/>
    </location>
</feature>
<dbReference type="Pfam" id="PF00905">
    <property type="entry name" value="Transpeptidase"/>
    <property type="match status" value="1"/>
</dbReference>
<comment type="catalytic activity">
    <reaction evidence="7">
        <text>Preferential cleavage: (Ac)2-L-Lys-D-Ala-|-D-Ala. Also transpeptidation of peptidyl-alanyl moieties that are N-acyl substituents of D-alanine.</text>
        <dbReference type="EC" id="3.4.16.4"/>
    </reaction>
</comment>
<dbReference type="EC" id="2.4.-.-" evidence="13"/>
<protein>
    <submittedName>
        <fullName evidence="13">Transglycosylase domain-containing protein</fullName>
        <ecNumber evidence="13">2.4.-.-</ecNumber>
    </submittedName>
</protein>
<evidence type="ECO:0000313" key="14">
    <source>
        <dbReference type="Proteomes" id="UP001596087"/>
    </source>
</evidence>
<feature type="region of interest" description="Disordered" evidence="9">
    <location>
        <begin position="1"/>
        <end position="21"/>
    </location>
</feature>
<dbReference type="InterPro" id="IPR001460">
    <property type="entry name" value="PCN-bd_Tpept"/>
</dbReference>
<keyword evidence="14" id="KW-1185">Reference proteome</keyword>
<dbReference type="SUPFAM" id="SSF53955">
    <property type="entry name" value="Lysozyme-like"/>
    <property type="match status" value="1"/>
</dbReference>
<evidence type="ECO:0000256" key="1">
    <source>
        <dbReference type="ARBA" id="ARBA00022645"/>
    </source>
</evidence>
<dbReference type="InterPro" id="IPR023346">
    <property type="entry name" value="Lysozyme-like_dom_sf"/>
</dbReference>
<dbReference type="RefSeq" id="WP_378588462.1">
    <property type="nucleotide sequence ID" value="NZ_JBHSKD010000007.1"/>
</dbReference>
<evidence type="ECO:0000259" key="11">
    <source>
        <dbReference type="Pfam" id="PF00905"/>
    </source>
</evidence>
<comment type="caution">
    <text evidence="13">The sequence shown here is derived from an EMBL/GenBank/DDBJ whole genome shotgun (WGS) entry which is preliminary data.</text>
</comment>
<evidence type="ECO:0000256" key="10">
    <source>
        <dbReference type="SAM" id="Phobius"/>
    </source>
</evidence>
<keyword evidence="2" id="KW-0645">Protease</keyword>
<organism evidence="13 14">
    <name type="scientific">Nocardioides taihuensis</name>
    <dbReference type="NCBI Taxonomy" id="1835606"/>
    <lineage>
        <taxon>Bacteria</taxon>
        <taxon>Bacillati</taxon>
        <taxon>Actinomycetota</taxon>
        <taxon>Actinomycetes</taxon>
        <taxon>Propionibacteriales</taxon>
        <taxon>Nocardioidaceae</taxon>
        <taxon>Nocardioides</taxon>
    </lineage>
</organism>
<dbReference type="EMBL" id="JBHSKD010000007">
    <property type="protein sequence ID" value="MFC5176300.1"/>
    <property type="molecule type" value="Genomic_DNA"/>
</dbReference>
<feature type="compositionally biased region" description="Low complexity" evidence="9">
    <location>
        <begin position="702"/>
        <end position="714"/>
    </location>
</feature>
<evidence type="ECO:0000256" key="2">
    <source>
        <dbReference type="ARBA" id="ARBA00022670"/>
    </source>
</evidence>
<feature type="domain" description="Penicillin-binding protein transpeptidase" evidence="11">
    <location>
        <begin position="379"/>
        <end position="611"/>
    </location>
</feature>
<dbReference type="SUPFAM" id="SSF56601">
    <property type="entry name" value="beta-lactamase/transpeptidase-like"/>
    <property type="match status" value="1"/>
</dbReference>
<evidence type="ECO:0000256" key="3">
    <source>
        <dbReference type="ARBA" id="ARBA00022676"/>
    </source>
</evidence>
<dbReference type="PANTHER" id="PTHR32282">
    <property type="entry name" value="BINDING PROTEIN TRANSPEPTIDASE, PUTATIVE-RELATED"/>
    <property type="match status" value="1"/>
</dbReference>
<keyword evidence="10" id="KW-0812">Transmembrane</keyword>
<keyword evidence="3 13" id="KW-0328">Glycosyltransferase</keyword>
<feature type="region of interest" description="Disordered" evidence="9">
    <location>
        <begin position="649"/>
        <end position="751"/>
    </location>
</feature>
<keyword evidence="6" id="KW-0511">Multifunctional enzyme</keyword>
<keyword evidence="1" id="KW-0121">Carboxypeptidase</keyword>
<evidence type="ECO:0000256" key="5">
    <source>
        <dbReference type="ARBA" id="ARBA00022801"/>
    </source>
</evidence>
<evidence type="ECO:0000313" key="13">
    <source>
        <dbReference type="EMBL" id="MFC5176300.1"/>
    </source>
</evidence>
<dbReference type="InterPro" id="IPR050396">
    <property type="entry name" value="Glycosyltr_51/Transpeptidase"/>
</dbReference>
<feature type="compositionally biased region" description="Polar residues" evidence="9">
    <location>
        <begin position="715"/>
        <end position="724"/>
    </location>
</feature>
<evidence type="ECO:0000256" key="9">
    <source>
        <dbReference type="SAM" id="MobiDB-lite"/>
    </source>
</evidence>
<proteinExistence type="predicted"/>
<keyword evidence="10" id="KW-1133">Transmembrane helix</keyword>
<dbReference type="InterPro" id="IPR036950">
    <property type="entry name" value="PBP_transglycosylase"/>
</dbReference>
<evidence type="ECO:0000256" key="6">
    <source>
        <dbReference type="ARBA" id="ARBA00023268"/>
    </source>
</evidence>
<evidence type="ECO:0000256" key="8">
    <source>
        <dbReference type="ARBA" id="ARBA00049902"/>
    </source>
</evidence>
<dbReference type="Gene3D" id="1.10.3810.10">
    <property type="entry name" value="Biosynthetic peptidoglycan transglycosylase-like"/>
    <property type="match status" value="1"/>
</dbReference>
<dbReference type="InterPro" id="IPR012338">
    <property type="entry name" value="Beta-lactam/transpept-like"/>
</dbReference>
<keyword evidence="4 13" id="KW-0808">Transferase</keyword>
<comment type="catalytic activity">
    <reaction evidence="8">
        <text>[GlcNAc-(1-&gt;4)-Mur2Ac(oyl-L-Ala-gamma-D-Glu-L-Lys-D-Ala-D-Ala)](n)-di-trans,octa-cis-undecaprenyl diphosphate + beta-D-GlcNAc-(1-&gt;4)-Mur2Ac(oyl-L-Ala-gamma-D-Glu-L-Lys-D-Ala-D-Ala)-di-trans,octa-cis-undecaprenyl diphosphate = [GlcNAc-(1-&gt;4)-Mur2Ac(oyl-L-Ala-gamma-D-Glu-L-Lys-D-Ala-D-Ala)](n+1)-di-trans,octa-cis-undecaprenyl diphosphate + di-trans,octa-cis-undecaprenyl diphosphate + H(+)</text>
        <dbReference type="Rhea" id="RHEA:23708"/>
        <dbReference type="Rhea" id="RHEA-COMP:9602"/>
        <dbReference type="Rhea" id="RHEA-COMP:9603"/>
        <dbReference type="ChEBI" id="CHEBI:15378"/>
        <dbReference type="ChEBI" id="CHEBI:58405"/>
        <dbReference type="ChEBI" id="CHEBI:60033"/>
        <dbReference type="ChEBI" id="CHEBI:78435"/>
        <dbReference type="EC" id="2.4.99.28"/>
    </reaction>
</comment>
<dbReference type="GO" id="GO:0016757">
    <property type="term" value="F:glycosyltransferase activity"/>
    <property type="evidence" value="ECO:0007669"/>
    <property type="project" value="UniProtKB-KW"/>
</dbReference>
<dbReference type="Proteomes" id="UP001596087">
    <property type="component" value="Unassembled WGS sequence"/>
</dbReference>
<evidence type="ECO:0000256" key="7">
    <source>
        <dbReference type="ARBA" id="ARBA00034000"/>
    </source>
</evidence>
<dbReference type="PANTHER" id="PTHR32282:SF34">
    <property type="entry name" value="PENICILLIN-BINDING PROTEIN 1A"/>
    <property type="match status" value="1"/>
</dbReference>
<evidence type="ECO:0000256" key="4">
    <source>
        <dbReference type="ARBA" id="ARBA00022679"/>
    </source>
</evidence>
<accession>A0ABW0BGF9</accession>